<dbReference type="SMART" id="SM00415">
    <property type="entry name" value="HSF"/>
    <property type="match status" value="1"/>
</dbReference>
<accession>A0A9P6FR40</accession>
<keyword evidence="8" id="KW-0175">Coiled coil</keyword>
<dbReference type="PRINTS" id="PR00056">
    <property type="entry name" value="HSFDOMAIN"/>
</dbReference>
<feature type="compositionally biased region" description="Basic and acidic residues" evidence="9">
    <location>
        <begin position="19"/>
        <end position="40"/>
    </location>
</feature>
<dbReference type="Proteomes" id="UP000780801">
    <property type="component" value="Unassembled WGS sequence"/>
</dbReference>
<evidence type="ECO:0000313" key="11">
    <source>
        <dbReference type="EMBL" id="KAF9580102.1"/>
    </source>
</evidence>
<dbReference type="SUPFAM" id="SSF46785">
    <property type="entry name" value="Winged helix' DNA-binding domain"/>
    <property type="match status" value="1"/>
</dbReference>
<feature type="compositionally biased region" description="Low complexity" evidence="9">
    <location>
        <begin position="592"/>
        <end position="613"/>
    </location>
</feature>
<evidence type="ECO:0000256" key="5">
    <source>
        <dbReference type="ARBA" id="ARBA00023163"/>
    </source>
</evidence>
<sequence>RLSGGFSNDQGDTKPFVGQEHRRWSQDSHPTRSAFGDKHVAYGGNAGVFQDELVSDDEEQDGTAEDDEFDENGEQRRQSIESNGDQPKAEDGSDPLVFSMYGARKPIKVRSMFVDKLYRMVEDPSIQNLISWAKEGDMFYVHNCIQLSNNILPKFFKHNNWQSFVRQLNMYGFHKIYRYDREESNMNRKNPETQRWQFYHPQFQRDFPHLRKNIKRKSARSMNTAPATSRVVFEHGKGYFLQRNDRSRSINNTISGGIGGHDAAATSTTSHSVAEPREKGGNVAFNGDGAPQNSPYGRHAVPQSGPSAQASAHGYRQSPIIRSPKMMEHVSESRAPIRPSYHSPELQHQQHGGHPYHRTESGPEHAHGPSNSGHRYDQHRTPFLPPPPHPLQHPSSPQQAGADGRPGQAAGDRSHSYHSHMEGSAHENAHLGGGHVRSQSAPGIDRRKDSFQGRMSHAGSSPLSRDPDAGRSMRSDSQSMYPHPPIGEGLYSSQKQHGNANANPMSGPLPPIQRGPHGPHGSEQAMVGSPNSQNQLPPLNAVVNAVAATESSGRSPSSPHMAASMNSVAVIARPSLPTSQSNSSSHAEHGNSVATVSLPSPSSSTSAAFASSSVQLGSQQQRSGETPRSPPVHHKDHYHGARPHGVIPATSESGYTAQELENRLHSVEEAYQTLRQYTQKLQQAQAVQDHTIAWMRDRIEQIEGSYPRDGMTSPLTPQSQSGSSTGIQSAKRKAEYGSMSDESGMNHGAGYSSMARSTRMSKVHKEKSQMGAAAAVSVGGFEGHGVPHPESVHHLLHHHHHHPHSQQQQHPSGSSEAGAPFGHHSPRQQYHSQQQPAPQAGPRHQRLHSNS</sequence>
<keyword evidence="12" id="KW-1185">Reference proteome</keyword>
<feature type="non-terminal residue" evidence="11">
    <location>
        <position position="851"/>
    </location>
</feature>
<dbReference type="OrthoDB" id="60033at2759"/>
<comment type="subcellular location">
    <subcellularLocation>
        <location evidence="1">Nucleus</location>
    </subcellularLocation>
</comment>
<feature type="compositionally biased region" description="Basic residues" evidence="9">
    <location>
        <begin position="794"/>
        <end position="804"/>
    </location>
</feature>
<dbReference type="GO" id="GO:0005634">
    <property type="term" value="C:nucleus"/>
    <property type="evidence" value="ECO:0007669"/>
    <property type="project" value="UniProtKB-SubCell"/>
</dbReference>
<keyword evidence="4" id="KW-0238">DNA-binding</keyword>
<feature type="compositionally biased region" description="Polar residues" evidence="9">
    <location>
        <begin position="614"/>
        <end position="626"/>
    </location>
</feature>
<feature type="domain" description="HSF-type DNA-binding" evidence="10">
    <location>
        <begin position="109"/>
        <end position="217"/>
    </location>
</feature>
<feature type="region of interest" description="Disordered" evidence="9">
    <location>
        <begin position="705"/>
        <end position="851"/>
    </location>
</feature>
<dbReference type="PANTHER" id="PTHR10015:SF427">
    <property type="entry name" value="HEAT SHOCK FACTOR PROTEIN"/>
    <property type="match status" value="1"/>
</dbReference>
<evidence type="ECO:0000313" key="12">
    <source>
        <dbReference type="Proteomes" id="UP000780801"/>
    </source>
</evidence>
<dbReference type="AlphaFoldDB" id="A0A9P6FR40"/>
<evidence type="ECO:0000256" key="9">
    <source>
        <dbReference type="SAM" id="MobiDB-lite"/>
    </source>
</evidence>
<dbReference type="InterPro" id="IPR036388">
    <property type="entry name" value="WH-like_DNA-bd_sf"/>
</dbReference>
<feature type="region of interest" description="Disordered" evidence="9">
    <location>
        <begin position="1"/>
        <end position="95"/>
    </location>
</feature>
<dbReference type="EMBL" id="JAABOA010002281">
    <property type="protein sequence ID" value="KAF9580102.1"/>
    <property type="molecule type" value="Genomic_DNA"/>
</dbReference>
<keyword evidence="6" id="KW-0539">Nucleus</keyword>
<name>A0A9P6FR40_9FUNG</name>
<feature type="compositionally biased region" description="Low complexity" evidence="9">
    <location>
        <begin position="712"/>
        <end position="729"/>
    </location>
</feature>
<keyword evidence="5" id="KW-0804">Transcription</keyword>
<dbReference type="Gene3D" id="1.10.10.10">
    <property type="entry name" value="Winged helix-like DNA-binding domain superfamily/Winged helix DNA-binding domain"/>
    <property type="match status" value="1"/>
</dbReference>
<feature type="coiled-coil region" evidence="8">
    <location>
        <begin position="657"/>
        <end position="687"/>
    </location>
</feature>
<feature type="compositionally biased region" description="Polar residues" evidence="9">
    <location>
        <begin position="1"/>
        <end position="10"/>
    </location>
</feature>
<organism evidence="11 12">
    <name type="scientific">Lunasporangiospora selenospora</name>
    <dbReference type="NCBI Taxonomy" id="979761"/>
    <lineage>
        <taxon>Eukaryota</taxon>
        <taxon>Fungi</taxon>
        <taxon>Fungi incertae sedis</taxon>
        <taxon>Mucoromycota</taxon>
        <taxon>Mortierellomycotina</taxon>
        <taxon>Mortierellomycetes</taxon>
        <taxon>Mortierellales</taxon>
        <taxon>Mortierellaceae</taxon>
        <taxon>Lunasporangiospora</taxon>
    </lineage>
</organism>
<comment type="caution">
    <text evidence="11">The sequence shown here is derived from an EMBL/GenBank/DDBJ whole genome shotgun (WGS) entry which is preliminary data.</text>
</comment>
<evidence type="ECO:0000256" key="1">
    <source>
        <dbReference type="ARBA" id="ARBA00004123"/>
    </source>
</evidence>
<feature type="compositionally biased region" description="Basic and acidic residues" evidence="9">
    <location>
        <begin position="412"/>
        <end position="429"/>
    </location>
</feature>
<feature type="region of interest" description="Disordered" evidence="9">
    <location>
        <begin position="575"/>
        <end position="649"/>
    </location>
</feature>
<evidence type="ECO:0000256" key="2">
    <source>
        <dbReference type="ARBA" id="ARBA00006403"/>
    </source>
</evidence>
<dbReference type="Pfam" id="PF00447">
    <property type="entry name" value="HSF_DNA-bind"/>
    <property type="match status" value="1"/>
</dbReference>
<evidence type="ECO:0000256" key="6">
    <source>
        <dbReference type="ARBA" id="ARBA00023242"/>
    </source>
</evidence>
<dbReference type="PANTHER" id="PTHR10015">
    <property type="entry name" value="HEAT SHOCK TRANSCRIPTION FACTOR"/>
    <property type="match status" value="1"/>
</dbReference>
<feature type="compositionally biased region" description="Low complexity" evidence="9">
    <location>
        <begin position="827"/>
        <end position="840"/>
    </location>
</feature>
<dbReference type="InterPro" id="IPR000232">
    <property type="entry name" value="HSF_DNA-bd"/>
</dbReference>
<feature type="compositionally biased region" description="Basic and acidic residues" evidence="9">
    <location>
        <begin position="357"/>
        <end position="367"/>
    </location>
</feature>
<feature type="compositionally biased region" description="Low complexity" evidence="9">
    <location>
        <begin position="805"/>
        <end position="816"/>
    </location>
</feature>
<feature type="compositionally biased region" description="Polar residues" evidence="9">
    <location>
        <begin position="491"/>
        <end position="504"/>
    </location>
</feature>
<dbReference type="GO" id="GO:0043565">
    <property type="term" value="F:sequence-specific DNA binding"/>
    <property type="evidence" value="ECO:0007669"/>
    <property type="project" value="InterPro"/>
</dbReference>
<gene>
    <name evidence="11" type="ORF">BGW38_003384</name>
</gene>
<feature type="compositionally biased region" description="Basic residues" evidence="9">
    <location>
        <begin position="631"/>
        <end position="642"/>
    </location>
</feature>
<proteinExistence type="inferred from homology"/>
<evidence type="ECO:0000256" key="3">
    <source>
        <dbReference type="ARBA" id="ARBA00023015"/>
    </source>
</evidence>
<evidence type="ECO:0000256" key="7">
    <source>
        <dbReference type="RuleBase" id="RU004020"/>
    </source>
</evidence>
<dbReference type="InterPro" id="IPR036390">
    <property type="entry name" value="WH_DNA-bd_sf"/>
</dbReference>
<feature type="compositionally biased region" description="Basic and acidic residues" evidence="9">
    <location>
        <begin position="465"/>
        <end position="474"/>
    </location>
</feature>
<feature type="compositionally biased region" description="Low complexity" evidence="9">
    <location>
        <begin position="263"/>
        <end position="272"/>
    </location>
</feature>
<reference evidence="11" key="1">
    <citation type="journal article" date="2020" name="Fungal Divers.">
        <title>Resolving the Mortierellaceae phylogeny through synthesis of multi-gene phylogenetics and phylogenomics.</title>
        <authorList>
            <person name="Vandepol N."/>
            <person name="Liber J."/>
            <person name="Desiro A."/>
            <person name="Na H."/>
            <person name="Kennedy M."/>
            <person name="Barry K."/>
            <person name="Grigoriev I.V."/>
            <person name="Miller A.N."/>
            <person name="O'Donnell K."/>
            <person name="Stajich J.E."/>
            <person name="Bonito G."/>
        </authorList>
    </citation>
    <scope>NUCLEOTIDE SEQUENCE</scope>
    <source>
        <strain evidence="11">KOD1015</strain>
    </source>
</reference>
<evidence type="ECO:0000259" key="10">
    <source>
        <dbReference type="SMART" id="SM00415"/>
    </source>
</evidence>
<dbReference type="GO" id="GO:0003700">
    <property type="term" value="F:DNA-binding transcription factor activity"/>
    <property type="evidence" value="ECO:0007669"/>
    <property type="project" value="InterPro"/>
</dbReference>
<dbReference type="FunFam" id="1.10.10.10:FF:000027">
    <property type="entry name" value="Heat shock transcription factor 1"/>
    <property type="match status" value="1"/>
</dbReference>
<keyword evidence="3" id="KW-0805">Transcription regulation</keyword>
<feature type="region of interest" description="Disordered" evidence="9">
    <location>
        <begin position="251"/>
        <end position="537"/>
    </location>
</feature>
<feature type="compositionally biased region" description="Low complexity" evidence="9">
    <location>
        <begin position="575"/>
        <end position="585"/>
    </location>
</feature>
<protein>
    <recommendedName>
        <fullName evidence="10">HSF-type DNA-binding domain-containing protein</fullName>
    </recommendedName>
</protein>
<comment type="similarity">
    <text evidence="2 7">Belongs to the HSF family.</text>
</comment>
<evidence type="ECO:0000256" key="4">
    <source>
        <dbReference type="ARBA" id="ARBA00023125"/>
    </source>
</evidence>
<evidence type="ECO:0000256" key="8">
    <source>
        <dbReference type="SAM" id="Coils"/>
    </source>
</evidence>
<feature type="compositionally biased region" description="Acidic residues" evidence="9">
    <location>
        <begin position="53"/>
        <end position="72"/>
    </location>
</feature>